<accession>A0A0F4YVS0</accession>
<dbReference type="EMBL" id="LASV01000153">
    <property type="protein sequence ID" value="KKA22180.1"/>
    <property type="molecule type" value="Genomic_DNA"/>
</dbReference>
<evidence type="ECO:0000256" key="12">
    <source>
        <dbReference type="ARBA" id="ARBA00030268"/>
    </source>
</evidence>
<keyword evidence="5 19" id="KW-0436">Ligase</keyword>
<dbReference type="InterPro" id="IPR001848">
    <property type="entry name" value="Ribosomal_uS10"/>
</dbReference>
<protein>
    <recommendedName>
        <fullName evidence="13">Small ribosomal subunit protein uS10m</fullName>
        <ecNumber evidence="4">6.1.1.2</ecNumber>
    </recommendedName>
    <alternativeName>
        <fullName evidence="14">37S ribosomal protein S10, mitochondrial</fullName>
    </alternativeName>
    <alternativeName>
        <fullName evidence="17">Mitochondrial ribosomal small subunit protein 10</fullName>
    </alternativeName>
    <alternativeName>
        <fullName evidence="16">Tryptophan--tRNA ligase, mitochondrial</fullName>
    </alternativeName>
    <alternativeName>
        <fullName evidence="12">Tryptophanyl-tRNA synthetase</fullName>
    </alternativeName>
</protein>
<dbReference type="InterPro" id="IPR024109">
    <property type="entry name" value="Trp-tRNA-ligase_bac-type"/>
</dbReference>
<evidence type="ECO:0000256" key="2">
    <source>
        <dbReference type="ARBA" id="ARBA00005594"/>
    </source>
</evidence>
<evidence type="ECO:0000256" key="15">
    <source>
        <dbReference type="ARBA" id="ARBA00049929"/>
    </source>
</evidence>
<evidence type="ECO:0000256" key="13">
    <source>
        <dbReference type="ARBA" id="ARBA00035261"/>
    </source>
</evidence>
<comment type="similarity">
    <text evidence="2">Belongs to the class-I aminoacyl-tRNA synthetase family.</text>
</comment>
<dbReference type="Pfam" id="PF00338">
    <property type="entry name" value="Ribosomal_S10"/>
    <property type="match status" value="1"/>
</dbReference>
<dbReference type="PANTHER" id="PTHR43766">
    <property type="entry name" value="TRYPTOPHAN--TRNA LIGASE, MITOCHONDRIAL"/>
    <property type="match status" value="1"/>
</dbReference>
<dbReference type="GO" id="GO:1990904">
    <property type="term" value="C:ribonucleoprotein complex"/>
    <property type="evidence" value="ECO:0007669"/>
    <property type="project" value="UniProtKB-KW"/>
</dbReference>
<evidence type="ECO:0000256" key="4">
    <source>
        <dbReference type="ARBA" id="ARBA00013161"/>
    </source>
</evidence>
<dbReference type="Gene3D" id="1.10.240.10">
    <property type="entry name" value="Tyrosyl-Transfer RNA Synthetase"/>
    <property type="match status" value="1"/>
</dbReference>
<keyword evidence="10" id="KW-0030">Aminoacyl-tRNA synthetase</keyword>
<dbReference type="SMART" id="SM01403">
    <property type="entry name" value="Ribosomal_S10"/>
    <property type="match status" value="1"/>
</dbReference>
<keyword evidence="7" id="KW-0067">ATP-binding</keyword>
<dbReference type="InterPro" id="IPR050203">
    <property type="entry name" value="Trp-tRNA_synthetase"/>
</dbReference>
<dbReference type="SUPFAM" id="SSF52374">
    <property type="entry name" value="Nucleotidylyl transferase"/>
    <property type="match status" value="1"/>
</dbReference>
<keyword evidence="20" id="KW-1185">Reference proteome</keyword>
<proteinExistence type="inferred from homology"/>
<name>A0A0F4YVS0_RASE3</name>
<dbReference type="PANTHER" id="PTHR43766:SF1">
    <property type="entry name" value="TRYPTOPHAN--TRNA LIGASE, MITOCHONDRIAL"/>
    <property type="match status" value="1"/>
</dbReference>
<dbReference type="InterPro" id="IPR014729">
    <property type="entry name" value="Rossmann-like_a/b/a_fold"/>
</dbReference>
<gene>
    <name evidence="19" type="ORF">T310_3791</name>
</gene>
<dbReference type="HAMAP" id="MF_00508">
    <property type="entry name" value="Ribosomal_uS10"/>
    <property type="match status" value="1"/>
</dbReference>
<dbReference type="GO" id="GO:0005840">
    <property type="term" value="C:ribosome"/>
    <property type="evidence" value="ECO:0007669"/>
    <property type="project" value="UniProtKB-KW"/>
</dbReference>
<dbReference type="Gene3D" id="3.40.50.620">
    <property type="entry name" value="HUPs"/>
    <property type="match status" value="1"/>
</dbReference>
<dbReference type="AlphaFoldDB" id="A0A0F4YVS0"/>
<evidence type="ECO:0000256" key="14">
    <source>
        <dbReference type="ARBA" id="ARBA00042916"/>
    </source>
</evidence>
<dbReference type="HAMAP" id="MF_00140_B">
    <property type="entry name" value="Trp_tRNA_synth_B"/>
    <property type="match status" value="1"/>
</dbReference>
<dbReference type="GeneID" id="25316140"/>
<comment type="subcellular location">
    <subcellularLocation>
        <location evidence="1">Mitochondrion matrix</location>
    </subcellularLocation>
</comment>
<dbReference type="InterPro" id="IPR002306">
    <property type="entry name" value="Trp-tRNA-ligase"/>
</dbReference>
<organism evidence="19 20">
    <name type="scientific">Rasamsonia emersonii (strain ATCC 16479 / CBS 393.64 / IMI 116815)</name>
    <dbReference type="NCBI Taxonomy" id="1408163"/>
    <lineage>
        <taxon>Eukaryota</taxon>
        <taxon>Fungi</taxon>
        <taxon>Dikarya</taxon>
        <taxon>Ascomycota</taxon>
        <taxon>Pezizomycotina</taxon>
        <taxon>Eurotiomycetes</taxon>
        <taxon>Eurotiomycetidae</taxon>
        <taxon>Eurotiales</taxon>
        <taxon>Trichocomaceae</taxon>
        <taxon>Rasamsonia</taxon>
    </lineage>
</organism>
<dbReference type="EC" id="6.1.1.2" evidence="4"/>
<evidence type="ECO:0000256" key="9">
    <source>
        <dbReference type="ARBA" id="ARBA00022980"/>
    </source>
</evidence>
<evidence type="ECO:0000256" key="6">
    <source>
        <dbReference type="ARBA" id="ARBA00022741"/>
    </source>
</evidence>
<dbReference type="PRINTS" id="PR01039">
    <property type="entry name" value="TRNASYNTHTRP"/>
</dbReference>
<dbReference type="FunFam" id="3.30.70.600:FF:000003">
    <property type="entry name" value="30S ribosomal protein S10"/>
    <property type="match status" value="1"/>
</dbReference>
<dbReference type="OrthoDB" id="15808at2759"/>
<evidence type="ECO:0000313" key="20">
    <source>
        <dbReference type="Proteomes" id="UP000053958"/>
    </source>
</evidence>
<feature type="domain" description="Small ribosomal subunit protein uS10" evidence="18">
    <location>
        <begin position="113"/>
        <end position="210"/>
    </location>
</feature>
<comment type="catalytic activity">
    <reaction evidence="15">
        <text>tRNA(Trp) + L-tryptophan + ATP = L-tryptophyl-tRNA(Trp) + AMP + diphosphate + H(+)</text>
        <dbReference type="Rhea" id="RHEA:24080"/>
        <dbReference type="Rhea" id="RHEA-COMP:9671"/>
        <dbReference type="Rhea" id="RHEA-COMP:9705"/>
        <dbReference type="ChEBI" id="CHEBI:15378"/>
        <dbReference type="ChEBI" id="CHEBI:30616"/>
        <dbReference type="ChEBI" id="CHEBI:33019"/>
        <dbReference type="ChEBI" id="CHEBI:57912"/>
        <dbReference type="ChEBI" id="CHEBI:78442"/>
        <dbReference type="ChEBI" id="CHEBI:78535"/>
        <dbReference type="ChEBI" id="CHEBI:456215"/>
        <dbReference type="EC" id="6.1.1.2"/>
    </reaction>
</comment>
<evidence type="ECO:0000256" key="8">
    <source>
        <dbReference type="ARBA" id="ARBA00022917"/>
    </source>
</evidence>
<dbReference type="FunFam" id="3.40.50.620:FF:000082">
    <property type="entry name" value="MSW1p Mitochondrial tryptophanyl-tRNA synthetase"/>
    <property type="match status" value="1"/>
</dbReference>
<reference evidence="19 20" key="1">
    <citation type="submission" date="2015-04" db="EMBL/GenBank/DDBJ databases">
        <authorList>
            <person name="Heijne W.H."/>
            <person name="Fedorova N.D."/>
            <person name="Nierman W.C."/>
            <person name="Vollebregt A.W."/>
            <person name="Zhao Z."/>
            <person name="Wu L."/>
            <person name="Kumar M."/>
            <person name="Stam H."/>
            <person name="van den Berg M.A."/>
            <person name="Pel H.J."/>
        </authorList>
    </citation>
    <scope>NUCLEOTIDE SEQUENCE [LARGE SCALE GENOMIC DNA]</scope>
    <source>
        <strain evidence="19 20">CBS 393.64</strain>
    </source>
</reference>
<evidence type="ECO:0000256" key="5">
    <source>
        <dbReference type="ARBA" id="ARBA00022598"/>
    </source>
</evidence>
<dbReference type="Pfam" id="PF00579">
    <property type="entry name" value="tRNA-synt_1b"/>
    <property type="match status" value="1"/>
</dbReference>
<dbReference type="SUPFAM" id="SSF54999">
    <property type="entry name" value="Ribosomal protein S10"/>
    <property type="match status" value="1"/>
</dbReference>
<evidence type="ECO:0000259" key="18">
    <source>
        <dbReference type="SMART" id="SM01403"/>
    </source>
</evidence>
<dbReference type="PROSITE" id="PS00178">
    <property type="entry name" value="AA_TRNA_LIGASE_I"/>
    <property type="match status" value="1"/>
</dbReference>
<dbReference type="Gene3D" id="3.30.70.600">
    <property type="entry name" value="Ribosomal protein S10 domain"/>
    <property type="match status" value="1"/>
</dbReference>
<dbReference type="GO" id="GO:0004830">
    <property type="term" value="F:tryptophan-tRNA ligase activity"/>
    <property type="evidence" value="ECO:0007669"/>
    <property type="project" value="UniProtKB-EC"/>
</dbReference>
<evidence type="ECO:0000313" key="19">
    <source>
        <dbReference type="EMBL" id="KKA22180.1"/>
    </source>
</evidence>
<comment type="similarity">
    <text evidence="3">Belongs to the universal ribosomal protein uS10 family.</text>
</comment>
<dbReference type="InterPro" id="IPR027486">
    <property type="entry name" value="Ribosomal_uS10_dom"/>
</dbReference>
<dbReference type="CDD" id="cd00806">
    <property type="entry name" value="TrpRS_core"/>
    <property type="match status" value="1"/>
</dbReference>
<dbReference type="RefSeq" id="XP_013328792.1">
    <property type="nucleotide sequence ID" value="XM_013473338.1"/>
</dbReference>
<dbReference type="NCBIfam" id="TIGR01049">
    <property type="entry name" value="rpsJ_bact"/>
    <property type="match status" value="1"/>
</dbReference>
<evidence type="ECO:0000256" key="11">
    <source>
        <dbReference type="ARBA" id="ARBA00023274"/>
    </source>
</evidence>
<dbReference type="InterPro" id="IPR002305">
    <property type="entry name" value="aa-tRNA-synth_Ic"/>
</dbReference>
<keyword evidence="11" id="KW-0687">Ribonucleoprotein</keyword>
<comment type="caution">
    <text evidence="19">The sequence shown here is derived from an EMBL/GenBank/DDBJ whole genome shotgun (WGS) entry which is preliminary data.</text>
</comment>
<dbReference type="FunFam" id="1.10.240.10:FF:000002">
    <property type="entry name" value="Tryptophan--tRNA ligase"/>
    <property type="match status" value="1"/>
</dbReference>
<evidence type="ECO:0000256" key="10">
    <source>
        <dbReference type="ARBA" id="ARBA00023146"/>
    </source>
</evidence>
<dbReference type="GO" id="GO:0070183">
    <property type="term" value="P:mitochondrial tryptophanyl-tRNA aminoacylation"/>
    <property type="evidence" value="ECO:0007669"/>
    <property type="project" value="TreeGrafter"/>
</dbReference>
<dbReference type="InterPro" id="IPR036838">
    <property type="entry name" value="Ribosomal_uS10_dom_sf"/>
</dbReference>
<dbReference type="Proteomes" id="UP000053958">
    <property type="component" value="Unassembled WGS sequence"/>
</dbReference>
<evidence type="ECO:0000256" key="3">
    <source>
        <dbReference type="ARBA" id="ARBA00007102"/>
    </source>
</evidence>
<evidence type="ECO:0000256" key="16">
    <source>
        <dbReference type="ARBA" id="ARBA00069760"/>
    </source>
</evidence>
<sequence length="717" mass="81475">MLSRSCFRPIWGAKQQLKVSGPKSLHCIEDADDFRFPSLLEQLQLPAKRQLLLVPSRSRILETEATQSENLPVKPWAERLNDVGQKFRLPRSVQAIYLRPLRRKAEYGLPVCDLQLRSYSVRNLEFFADFAIRAAYYLKLPVSGPVPLPRIVERWTVIRSNFVHKKSQENFERITLRRLIQIKDGHPDTVQIWLAFLRKHAFYGVGMKANVWEFESLDVGKTMDATAEDVEKTLEPYFSQFGQRKDAKIERSISELLRSERFLNSKSPLTQISKCLKTKEVSHKSKVADVHVMLAAVFLWRYVFVYLPNLFLAIPGSRSAITMIANTFKPLIRYLQCQKTGIASSKPIAAVFLPLQSRLFCSSQSTKSSSPQRIIFSGIQPTGIPHLGNYLGALREWVRLQDSATEGSKLFFSVVDLHALTVPQESTRLRQWRKETFATLLAIGLDPSRSTIFYQSAVPAHAELMWILSTVASMGYLSRMTQWKSKLQLPEHTSLEHSSAKSKLRLGLFSYPVLQAADILVHRATHVPVGDDQKQHIEFTRYTANSFNHIYGPLFPAPQALIFSNPAPARRVMSLKDPVQKMSKSDVEQRSRILLTDSPEDIHKKIKLALTDSEPDISYDPIRRPGVSNLIEILSHIDSEKRSCDELAREFKSAGIKALKEHVAKTLSDYLRDIREKYSDIMVKDASYIDRIADIGAQEARANANITMQSVKSALGL</sequence>
<dbReference type="GO" id="GO:0003735">
    <property type="term" value="F:structural constituent of ribosome"/>
    <property type="evidence" value="ECO:0007669"/>
    <property type="project" value="InterPro"/>
</dbReference>
<keyword evidence="6" id="KW-0547">Nucleotide-binding</keyword>
<dbReference type="GO" id="GO:0005524">
    <property type="term" value="F:ATP binding"/>
    <property type="evidence" value="ECO:0007669"/>
    <property type="project" value="UniProtKB-KW"/>
</dbReference>
<evidence type="ECO:0000256" key="17">
    <source>
        <dbReference type="ARBA" id="ARBA00078476"/>
    </source>
</evidence>
<dbReference type="STRING" id="1408163.A0A0F4YVS0"/>
<dbReference type="InterPro" id="IPR001412">
    <property type="entry name" value="aa-tRNA-synth_I_CS"/>
</dbReference>
<dbReference type="NCBIfam" id="TIGR00233">
    <property type="entry name" value="trpS"/>
    <property type="match status" value="1"/>
</dbReference>
<keyword evidence="9" id="KW-0689">Ribosomal protein</keyword>
<evidence type="ECO:0000256" key="1">
    <source>
        <dbReference type="ARBA" id="ARBA00004305"/>
    </source>
</evidence>
<dbReference type="GO" id="GO:0005759">
    <property type="term" value="C:mitochondrial matrix"/>
    <property type="evidence" value="ECO:0007669"/>
    <property type="project" value="UniProtKB-SubCell"/>
</dbReference>
<evidence type="ECO:0000256" key="7">
    <source>
        <dbReference type="ARBA" id="ARBA00022840"/>
    </source>
</evidence>
<keyword evidence="8" id="KW-0648">Protein biosynthesis</keyword>